<feature type="site" description="Lowers pKa of active site Tyr" evidence="5">
    <location>
        <position position="83"/>
    </location>
</feature>
<dbReference type="EMBL" id="JAGPNK010000015">
    <property type="protein sequence ID" value="KAH7308441.1"/>
    <property type="molecule type" value="Genomic_DNA"/>
</dbReference>
<feature type="chain" id="PRO_5035441275" evidence="6">
    <location>
        <begin position="22"/>
        <end position="304"/>
    </location>
</feature>
<name>A0A8K0SCQ7_9HYPO</name>
<evidence type="ECO:0000256" key="2">
    <source>
        <dbReference type="ARBA" id="ARBA00022857"/>
    </source>
</evidence>
<comment type="similarity">
    <text evidence="1">Belongs to the aldo/keto reductase family.</text>
</comment>
<keyword evidence="6" id="KW-0732">Signal</keyword>
<dbReference type="PANTHER" id="PTHR43827">
    <property type="entry name" value="2,5-DIKETO-D-GLUCONIC ACID REDUCTASE"/>
    <property type="match status" value="1"/>
</dbReference>
<dbReference type="Pfam" id="PF00248">
    <property type="entry name" value="Aldo_ket_red"/>
    <property type="match status" value="1"/>
</dbReference>
<keyword evidence="3" id="KW-0560">Oxidoreductase</keyword>
<evidence type="ECO:0000313" key="8">
    <source>
        <dbReference type="EMBL" id="KAH7308441.1"/>
    </source>
</evidence>
<evidence type="ECO:0000256" key="3">
    <source>
        <dbReference type="ARBA" id="ARBA00023002"/>
    </source>
</evidence>
<dbReference type="OrthoDB" id="416253at2759"/>
<sequence>MMVKSFLASALLGTATAMVTGQDIPPLGLDTAGIDFYKATSTVRQALDLGYVNFVAAPSYSNEPTVGEGICEADREAFWVTSKLPNDRHKGREVLMGVENSMGNLLTIYIDLYLVEWPVAFKRGTQELDRETTLIETWKEMEILVRASRTRHIGVANFAPADLEAILSVCTICPYAHEFELHPYLQQQEWVDWHLERGIKVIASSPLGDNSVLEDPFWKALAEKKNATVAQTVIAWGIQRGTTVAPEISKGATTLEENLGALDIHFTEEEMQEIAKQDRKTRFNNPGYEWGVELFKGLDDPTIL</sequence>
<dbReference type="InterPro" id="IPR036812">
    <property type="entry name" value="NAD(P)_OxRdtase_dom_sf"/>
</dbReference>
<evidence type="ECO:0000256" key="1">
    <source>
        <dbReference type="ARBA" id="ARBA00007905"/>
    </source>
</evidence>
<dbReference type="PRINTS" id="PR00069">
    <property type="entry name" value="ALDKETRDTASE"/>
</dbReference>
<comment type="caution">
    <text evidence="8">The sequence shown here is derived from an EMBL/GenBank/DDBJ whole genome shotgun (WGS) entry which is preliminary data.</text>
</comment>
<dbReference type="Gene3D" id="3.20.20.100">
    <property type="entry name" value="NADP-dependent oxidoreductase domain"/>
    <property type="match status" value="1"/>
</dbReference>
<keyword evidence="9" id="KW-1185">Reference proteome</keyword>
<protein>
    <submittedName>
        <fullName evidence="8">Aldo/keto reductase</fullName>
    </submittedName>
</protein>
<evidence type="ECO:0000256" key="6">
    <source>
        <dbReference type="SAM" id="SignalP"/>
    </source>
</evidence>
<feature type="signal peptide" evidence="6">
    <location>
        <begin position="1"/>
        <end position="21"/>
    </location>
</feature>
<dbReference type="GO" id="GO:0016616">
    <property type="term" value="F:oxidoreductase activity, acting on the CH-OH group of donors, NAD or NADP as acceptor"/>
    <property type="evidence" value="ECO:0007669"/>
    <property type="project" value="UniProtKB-ARBA"/>
</dbReference>
<dbReference type="CDD" id="cd19071">
    <property type="entry name" value="AKR_AKR1-5-like"/>
    <property type="match status" value="1"/>
</dbReference>
<keyword evidence="2" id="KW-0521">NADP</keyword>
<proteinExistence type="inferred from homology"/>
<dbReference type="InterPro" id="IPR020471">
    <property type="entry name" value="AKR"/>
</dbReference>
<dbReference type="AlphaFoldDB" id="A0A8K0SCQ7"/>
<gene>
    <name evidence="8" type="ORF">B0I35DRAFT_483007</name>
</gene>
<dbReference type="InterPro" id="IPR023210">
    <property type="entry name" value="NADP_OxRdtase_dom"/>
</dbReference>
<feature type="active site" description="Proton donor" evidence="4">
    <location>
        <position position="60"/>
    </location>
</feature>
<evidence type="ECO:0000256" key="4">
    <source>
        <dbReference type="PIRSR" id="PIRSR000097-1"/>
    </source>
</evidence>
<evidence type="ECO:0000259" key="7">
    <source>
        <dbReference type="Pfam" id="PF00248"/>
    </source>
</evidence>
<evidence type="ECO:0000313" key="9">
    <source>
        <dbReference type="Proteomes" id="UP000813444"/>
    </source>
</evidence>
<feature type="domain" description="NADP-dependent oxidoreductase" evidence="7">
    <location>
        <begin position="31"/>
        <end position="276"/>
    </location>
</feature>
<organism evidence="8 9">
    <name type="scientific">Stachybotrys elegans</name>
    <dbReference type="NCBI Taxonomy" id="80388"/>
    <lineage>
        <taxon>Eukaryota</taxon>
        <taxon>Fungi</taxon>
        <taxon>Dikarya</taxon>
        <taxon>Ascomycota</taxon>
        <taxon>Pezizomycotina</taxon>
        <taxon>Sordariomycetes</taxon>
        <taxon>Hypocreomycetidae</taxon>
        <taxon>Hypocreales</taxon>
        <taxon>Stachybotryaceae</taxon>
        <taxon>Stachybotrys</taxon>
    </lineage>
</organism>
<evidence type="ECO:0000256" key="5">
    <source>
        <dbReference type="PIRSR" id="PIRSR000097-3"/>
    </source>
</evidence>
<dbReference type="SUPFAM" id="SSF51430">
    <property type="entry name" value="NAD(P)-linked oxidoreductase"/>
    <property type="match status" value="1"/>
</dbReference>
<dbReference type="PANTHER" id="PTHR43827:SF3">
    <property type="entry name" value="NADP-DEPENDENT OXIDOREDUCTASE DOMAIN-CONTAINING PROTEIN"/>
    <property type="match status" value="1"/>
</dbReference>
<dbReference type="PIRSF" id="PIRSF000097">
    <property type="entry name" value="AKR"/>
    <property type="match status" value="1"/>
</dbReference>
<reference evidence="8" key="1">
    <citation type="journal article" date="2021" name="Nat. Commun.">
        <title>Genetic determinants of endophytism in the Arabidopsis root mycobiome.</title>
        <authorList>
            <person name="Mesny F."/>
            <person name="Miyauchi S."/>
            <person name="Thiergart T."/>
            <person name="Pickel B."/>
            <person name="Atanasova L."/>
            <person name="Karlsson M."/>
            <person name="Huettel B."/>
            <person name="Barry K.W."/>
            <person name="Haridas S."/>
            <person name="Chen C."/>
            <person name="Bauer D."/>
            <person name="Andreopoulos W."/>
            <person name="Pangilinan J."/>
            <person name="LaButti K."/>
            <person name="Riley R."/>
            <person name="Lipzen A."/>
            <person name="Clum A."/>
            <person name="Drula E."/>
            <person name="Henrissat B."/>
            <person name="Kohler A."/>
            <person name="Grigoriev I.V."/>
            <person name="Martin F.M."/>
            <person name="Hacquard S."/>
        </authorList>
    </citation>
    <scope>NUCLEOTIDE SEQUENCE</scope>
    <source>
        <strain evidence="8">MPI-CAGE-CH-0235</strain>
    </source>
</reference>
<dbReference type="Proteomes" id="UP000813444">
    <property type="component" value="Unassembled WGS sequence"/>
</dbReference>
<accession>A0A8K0SCQ7</accession>